<protein>
    <submittedName>
        <fullName evidence="1">Uncharacterized protein</fullName>
    </submittedName>
</protein>
<keyword evidence="2" id="KW-1185">Reference proteome</keyword>
<dbReference type="Proteomes" id="UP000006860">
    <property type="component" value="Chromosome"/>
</dbReference>
<proteinExistence type="predicted"/>
<dbReference type="KEGG" id="pbs:Plabr_0559"/>
<evidence type="ECO:0000313" key="2">
    <source>
        <dbReference type="Proteomes" id="UP000006860"/>
    </source>
</evidence>
<dbReference type="EMBL" id="CP002546">
    <property type="protein sequence ID" value="ADY58186.1"/>
    <property type="molecule type" value="Genomic_DNA"/>
</dbReference>
<accession>F0ST31</accession>
<dbReference type="RefSeq" id="WP_013626929.1">
    <property type="nucleotide sequence ID" value="NC_015174.1"/>
</dbReference>
<evidence type="ECO:0000313" key="1">
    <source>
        <dbReference type="EMBL" id="ADY58186.1"/>
    </source>
</evidence>
<dbReference type="AlphaFoldDB" id="F0ST31"/>
<gene>
    <name evidence="1" type="ordered locus">Plabr_0559</name>
</gene>
<dbReference type="STRING" id="756272.Plabr_0559"/>
<sequence length="381" mass="44294">MQKWPGQELIVALFVWLLLPAGLLPAEESVQARMRYAMGFFDKPLNRSEDLFSELSDDEFALLEEYRQAYNRQVERAHNLSLKADMEAVSYYRYDVEPGTVVGDWEVEYAARFKENVLHLKLLTDRQTHDDGRMIDYDQTVTLLLPDRQYSYIREEMWEPRLLPEFEGEGVVLYETVNIFHLDFVPRVFPYSTEFGEPGRNNLLANKWRFQGCSPKVSGVRLEQSAQGEVAIVDWEVVDGRGRWTLTCRFLREFDWALLENRQEITRTGGEMAIRTQRCDYEFDAPDSPILRYAVIEEFERERQGTGAAASFGEPVLVERVEVNYHEYTPGGGDDLALYDPGRIVTDTPTGFHFSRSTQKVLVFLLLGTVAYYGWRHYRLV</sequence>
<dbReference type="HOGENOM" id="CLU_725376_0_0_0"/>
<organism evidence="1 2">
    <name type="scientific">Rubinisphaera brasiliensis (strain ATCC 49424 / DSM 5305 / JCM 21570 / IAM 15109 / NBRC 103401 / IFAM 1448)</name>
    <name type="common">Planctomyces brasiliensis</name>
    <dbReference type="NCBI Taxonomy" id="756272"/>
    <lineage>
        <taxon>Bacteria</taxon>
        <taxon>Pseudomonadati</taxon>
        <taxon>Planctomycetota</taxon>
        <taxon>Planctomycetia</taxon>
        <taxon>Planctomycetales</taxon>
        <taxon>Planctomycetaceae</taxon>
        <taxon>Rubinisphaera</taxon>
    </lineage>
</organism>
<name>F0ST31_RUBBR</name>
<reference evidence="2" key="1">
    <citation type="submission" date="2011-02" db="EMBL/GenBank/DDBJ databases">
        <title>The complete genome of Planctomyces brasiliensis DSM 5305.</title>
        <authorList>
            <person name="Lucas S."/>
            <person name="Copeland A."/>
            <person name="Lapidus A."/>
            <person name="Bruce D."/>
            <person name="Goodwin L."/>
            <person name="Pitluck S."/>
            <person name="Kyrpides N."/>
            <person name="Mavromatis K."/>
            <person name="Pagani I."/>
            <person name="Ivanova N."/>
            <person name="Ovchinnikova G."/>
            <person name="Lu M."/>
            <person name="Detter J.C."/>
            <person name="Han C."/>
            <person name="Land M."/>
            <person name="Hauser L."/>
            <person name="Markowitz V."/>
            <person name="Cheng J.-F."/>
            <person name="Hugenholtz P."/>
            <person name="Woyke T."/>
            <person name="Wu D."/>
            <person name="Tindall B."/>
            <person name="Pomrenke H.G."/>
            <person name="Brambilla E."/>
            <person name="Klenk H.-P."/>
            <person name="Eisen J.A."/>
        </authorList>
    </citation>
    <scope>NUCLEOTIDE SEQUENCE [LARGE SCALE GENOMIC DNA]</scope>
    <source>
        <strain evidence="2">ATCC 49424 / DSM 5305 / JCM 21570 / NBRC 103401 / IFAM 1448</strain>
    </source>
</reference>